<dbReference type="SUPFAM" id="SSF51649">
    <property type="entry name" value="RuBisCo, C-terminal domain"/>
    <property type="match status" value="1"/>
</dbReference>
<name>A0A9E6ZK44_ALIAG</name>
<dbReference type="AlphaFoldDB" id="A0A9E6ZK44"/>
<dbReference type="KEGG" id="aaco:K1I37_01135"/>
<dbReference type="NCBIfam" id="NF007095">
    <property type="entry name" value="PRK09549.1"/>
    <property type="match status" value="1"/>
</dbReference>
<evidence type="ECO:0000256" key="1">
    <source>
        <dbReference type="RuleBase" id="RU003834"/>
    </source>
</evidence>
<gene>
    <name evidence="4" type="ORF">K1I37_01135</name>
</gene>
<dbReference type="GO" id="GO:0015977">
    <property type="term" value="P:carbon fixation"/>
    <property type="evidence" value="ECO:0007669"/>
    <property type="project" value="InterPro"/>
</dbReference>
<dbReference type="GO" id="GO:0000287">
    <property type="term" value="F:magnesium ion binding"/>
    <property type="evidence" value="ECO:0007669"/>
    <property type="project" value="InterPro"/>
</dbReference>
<dbReference type="InterPro" id="IPR017443">
    <property type="entry name" value="RuBisCO_lsu_fd_N"/>
</dbReference>
<dbReference type="InterPro" id="IPR036376">
    <property type="entry name" value="RuBisCO_lsu_C_sf"/>
</dbReference>
<dbReference type="PANTHER" id="PTHR42704">
    <property type="entry name" value="RIBULOSE BISPHOSPHATE CARBOXYLASE"/>
    <property type="match status" value="1"/>
</dbReference>
<dbReference type="SFLD" id="SFLDS00014">
    <property type="entry name" value="RuBisCO"/>
    <property type="match status" value="1"/>
</dbReference>
<dbReference type="EC" id="5.3.2.5" evidence="4"/>
<dbReference type="Pfam" id="PF02788">
    <property type="entry name" value="RuBisCO_large_N"/>
    <property type="match status" value="1"/>
</dbReference>
<keyword evidence="4" id="KW-0413">Isomerase</keyword>
<dbReference type="GO" id="GO:0016984">
    <property type="term" value="F:ribulose-bisphosphate carboxylase activity"/>
    <property type="evidence" value="ECO:0007669"/>
    <property type="project" value="InterPro"/>
</dbReference>
<reference evidence="5" key="1">
    <citation type="journal article" date="2022" name="G3 (Bethesda)">
        <title>Unveiling the complete genome sequence of Alicyclobacillus acidoterrestris DSM 3922T, a taint-producing strain.</title>
        <authorList>
            <person name="Leonardo I.C."/>
            <person name="Barreto Crespo M.T."/>
            <person name="Gaspar F.B."/>
        </authorList>
    </citation>
    <scope>NUCLEOTIDE SEQUENCE [LARGE SCALE GENOMIC DNA]</scope>
    <source>
        <strain evidence="5">DSM 3922</strain>
    </source>
</reference>
<feature type="domain" description="Ribulose bisphosphate carboxylase large subunit ferrodoxin-like N-terminal" evidence="3">
    <location>
        <begin position="2"/>
        <end position="103"/>
    </location>
</feature>
<dbReference type="GO" id="GO:0043715">
    <property type="term" value="F:2,3-diketo-5-methylthiopentyl-1-phosphate enolase activity"/>
    <property type="evidence" value="ECO:0007669"/>
    <property type="project" value="UniProtKB-EC"/>
</dbReference>
<feature type="domain" description="Ribulose bisphosphate carboxylase large subunit C-terminal" evidence="2">
    <location>
        <begin position="119"/>
        <end position="397"/>
    </location>
</feature>
<dbReference type="PANTHER" id="PTHR42704:SF17">
    <property type="entry name" value="RIBULOSE BISPHOSPHATE CARBOXYLASE LARGE CHAIN"/>
    <property type="match status" value="1"/>
</dbReference>
<evidence type="ECO:0000259" key="3">
    <source>
        <dbReference type="Pfam" id="PF02788"/>
    </source>
</evidence>
<dbReference type="SFLD" id="SFLDG00301">
    <property type="entry name" value="RuBisCO-like_proteins"/>
    <property type="match status" value="1"/>
</dbReference>
<dbReference type="Gene3D" id="3.20.20.110">
    <property type="entry name" value="Ribulose bisphosphate carboxylase, large subunit, C-terminal domain"/>
    <property type="match status" value="1"/>
</dbReference>
<comment type="similarity">
    <text evidence="1">Belongs to the RuBisCO large chain family.</text>
</comment>
<dbReference type="InterPro" id="IPR036422">
    <property type="entry name" value="RuBisCO_lsu_N_sf"/>
</dbReference>
<proteinExistence type="inferred from homology"/>
<sequence length="401" mass="42377">MVIATYRVIDNPQALAKRAEGIAVGLTIGSWTELVQTRHQQVALHCGQVEGIEVIDEVSGGRVIAEISIGYPQANFDGTFASLLTTVFGKLSMDGEIRLIRLQIPNQLAAQFPGPKFGVSGCRARYNVETRPLVMSIFKACVGLTLPELVEQFEAQARGGIDLVKDDEIFFTEAYATPEARVVAYRAAAQRVAEKTGRETAYAVNLTGPVHQLQQRAQKLAELGAGALLVNMVAYGYDVVAALAADPEINVPILAHPAVSGALYGGDTYGIEADIVLGQLARMAGADMVIFPSMYGSVVLGEAATARLIGHLRSESVHRPALPAPSAGIYPGLVPQLYRDFGNDLIVNAGGGIHGHPGGPAAGGQAFVEAIRAVQGGWSLADAAKESDVLRQALEKWGTPS</sequence>
<dbReference type="Proteomes" id="UP000829401">
    <property type="component" value="Chromosome"/>
</dbReference>
<dbReference type="SUPFAM" id="SSF54966">
    <property type="entry name" value="RuBisCO, large subunit, small (N-terminal) domain"/>
    <property type="match status" value="1"/>
</dbReference>
<keyword evidence="5" id="KW-1185">Reference proteome</keyword>
<dbReference type="InterPro" id="IPR033966">
    <property type="entry name" value="RuBisCO"/>
</dbReference>
<dbReference type="InterPro" id="IPR000685">
    <property type="entry name" value="RuBisCO_lsu_C"/>
</dbReference>
<organism evidence="4 5">
    <name type="scientific">Alicyclobacillus acidoterrestris (strain ATCC 49025 / DSM 3922 / CIP 106132 / NCIMB 13137 / GD3B)</name>
    <dbReference type="NCBI Taxonomy" id="1356854"/>
    <lineage>
        <taxon>Bacteria</taxon>
        <taxon>Bacillati</taxon>
        <taxon>Bacillota</taxon>
        <taxon>Bacilli</taxon>
        <taxon>Bacillales</taxon>
        <taxon>Alicyclobacillaceae</taxon>
        <taxon>Alicyclobacillus</taxon>
    </lineage>
</organism>
<evidence type="ECO:0000313" key="4">
    <source>
        <dbReference type="EMBL" id="UNO50713.1"/>
    </source>
</evidence>
<dbReference type="Pfam" id="PF00016">
    <property type="entry name" value="RuBisCO_large"/>
    <property type="match status" value="1"/>
</dbReference>
<dbReference type="Gene3D" id="3.30.70.150">
    <property type="entry name" value="RuBisCO large subunit, N-terminal domain"/>
    <property type="match status" value="1"/>
</dbReference>
<evidence type="ECO:0000259" key="2">
    <source>
        <dbReference type="Pfam" id="PF00016"/>
    </source>
</evidence>
<accession>A0A9E6ZK44</accession>
<protein>
    <submittedName>
        <fullName evidence="4">2,3-diketo-5-methylthiopentyl-1-phosphate enolase</fullName>
        <ecNumber evidence="4">5.3.2.5</ecNumber>
    </submittedName>
</protein>
<dbReference type="EMBL" id="CP080467">
    <property type="protein sequence ID" value="UNO50713.1"/>
    <property type="molecule type" value="Genomic_DNA"/>
</dbReference>
<evidence type="ECO:0000313" key="5">
    <source>
        <dbReference type="Proteomes" id="UP000829401"/>
    </source>
</evidence>